<evidence type="ECO:0000313" key="2">
    <source>
        <dbReference type="EMBL" id="KIJ89914.1"/>
    </source>
</evidence>
<dbReference type="EMBL" id="KN839368">
    <property type="protein sequence ID" value="KIJ89914.1"/>
    <property type="molecule type" value="Genomic_DNA"/>
</dbReference>
<feature type="compositionally biased region" description="Acidic residues" evidence="1">
    <location>
        <begin position="230"/>
        <end position="243"/>
    </location>
</feature>
<organism evidence="2 3">
    <name type="scientific">Laccaria amethystina LaAM-08-1</name>
    <dbReference type="NCBI Taxonomy" id="1095629"/>
    <lineage>
        <taxon>Eukaryota</taxon>
        <taxon>Fungi</taxon>
        <taxon>Dikarya</taxon>
        <taxon>Basidiomycota</taxon>
        <taxon>Agaricomycotina</taxon>
        <taxon>Agaricomycetes</taxon>
        <taxon>Agaricomycetidae</taxon>
        <taxon>Agaricales</taxon>
        <taxon>Agaricineae</taxon>
        <taxon>Hydnangiaceae</taxon>
        <taxon>Laccaria</taxon>
    </lineage>
</organism>
<dbReference type="AlphaFoldDB" id="A0A0C9WGR7"/>
<reference evidence="3" key="2">
    <citation type="submission" date="2015-01" db="EMBL/GenBank/DDBJ databases">
        <title>Evolutionary Origins and Diversification of the Mycorrhizal Mutualists.</title>
        <authorList>
            <consortium name="DOE Joint Genome Institute"/>
            <consortium name="Mycorrhizal Genomics Consortium"/>
            <person name="Kohler A."/>
            <person name="Kuo A."/>
            <person name="Nagy L.G."/>
            <person name="Floudas D."/>
            <person name="Copeland A."/>
            <person name="Barry K.W."/>
            <person name="Cichocki N."/>
            <person name="Veneault-Fourrey C."/>
            <person name="LaButti K."/>
            <person name="Lindquist E.A."/>
            <person name="Lipzen A."/>
            <person name="Lundell T."/>
            <person name="Morin E."/>
            <person name="Murat C."/>
            <person name="Riley R."/>
            <person name="Ohm R."/>
            <person name="Sun H."/>
            <person name="Tunlid A."/>
            <person name="Henrissat B."/>
            <person name="Grigoriev I.V."/>
            <person name="Hibbett D.S."/>
            <person name="Martin F."/>
        </authorList>
    </citation>
    <scope>NUCLEOTIDE SEQUENCE [LARGE SCALE GENOMIC DNA]</scope>
    <source>
        <strain evidence="3">LaAM-08-1</strain>
    </source>
</reference>
<feature type="region of interest" description="Disordered" evidence="1">
    <location>
        <begin position="824"/>
        <end position="848"/>
    </location>
</feature>
<dbReference type="OrthoDB" id="3268409at2759"/>
<keyword evidence="3" id="KW-1185">Reference proteome</keyword>
<sequence length="1060" mass="120085">MSLSVQQQAALHEAKQLLRHVGLSLGNTDSSVLVDNSQDDLITCSNSSLTHLPLAQRLSHDPSIHIFTEAEILQRKNQVNRQSYLDALCDHPLGSIVEYPDTGDTADMSVGHMFSVDSTHFHHPKLNIQHSLGDYHGMQQHVKCKLLRDLTTDAEVLCKNEKIACKGLKVCEKFAPEFSAIHLVPQKPSAKQEVFNKTLAFFCALYDKGCSFDPLVDGEDFSIGDRHEEDFQESTSEPDESESVQDCRSRRQTRPSCKGKIQMQTDHYNRPLVQCQHRKSTDTAHLIIRNLDEFEIPYLRALLQADDFVISKYESDALQSGYGPLVRCSYAASPSTQKQLCPYWHRFPDGKLRRGHLKRHRGRCSVTYNIYTPEDIVACPRILIICNGGPHSHPDPSPVKTPPPILNIFRSLLKGLDWKLADATPRKIMVDSGFMRGLRQYLEWMKPFDPSLGDLHPSLANMDHARRYINELRTELFPKGTGFEGARLLVEQHLLLPYDEQYIRCAETHTIDDGKTFYLIICMSRAMSAYLMQAEFISIDTSFKRLHHKWQEFEIETWDVNHMRSVVATRAFTNSQSAQAHFILFTRIFNFASADTGLPVRFRHIHGSGISVCTADAHKGQALGLGLYCQSLCQDLDNFAFCHFEPWLRLRDLLPYQHLRRFFRICLVHFKRNIHELRAHITDEVRFAMLSLASTEAHPDINKAFELIKLGGPKARAWLKDKLTGSPFALPALYHPESLIPLDAWKASPPSSNGNEQSHRGINRDGVNLTILGGIMRGWQYDHRAFRSLELHSHQGVYTRDTTSTHFYRFGRSVNRAVAVQRRTARREPDLTSAVQHGSPNNDPPTLSSELAYTARWDFSDNISGRIDGGRNDEPELWAEPSYREVVLRGNSYGVNESGQDCEPEIWAEHIAFEPSCAEVGLGHNSYVETSRVQDDKTKGWTEVAVNDPSHAVVQYPSSCYSELAGALDMSTNTAQLVSGHGPSTKSYIQLRSVLAQENLIQRTFAEDTETSFIPYNPSIHQSSFSTLKNALLVYGYWKDMSLAHEEIEMKLVDAHNTTA</sequence>
<evidence type="ECO:0000256" key="1">
    <source>
        <dbReference type="SAM" id="MobiDB-lite"/>
    </source>
</evidence>
<proteinExistence type="predicted"/>
<reference evidence="2 3" key="1">
    <citation type="submission" date="2014-04" db="EMBL/GenBank/DDBJ databases">
        <authorList>
            <consortium name="DOE Joint Genome Institute"/>
            <person name="Kuo A."/>
            <person name="Kohler A."/>
            <person name="Nagy L.G."/>
            <person name="Floudas D."/>
            <person name="Copeland A."/>
            <person name="Barry K.W."/>
            <person name="Cichocki N."/>
            <person name="Veneault-Fourrey C."/>
            <person name="LaButti K."/>
            <person name="Lindquist E.A."/>
            <person name="Lipzen A."/>
            <person name="Lundell T."/>
            <person name="Morin E."/>
            <person name="Murat C."/>
            <person name="Sun H."/>
            <person name="Tunlid A."/>
            <person name="Henrissat B."/>
            <person name="Grigoriev I.V."/>
            <person name="Hibbett D.S."/>
            <person name="Martin F."/>
            <person name="Nordberg H.P."/>
            <person name="Cantor M.N."/>
            <person name="Hua S.X."/>
        </authorList>
    </citation>
    <scope>NUCLEOTIDE SEQUENCE [LARGE SCALE GENOMIC DNA]</scope>
    <source>
        <strain evidence="2 3">LaAM-08-1</strain>
    </source>
</reference>
<name>A0A0C9WGR7_9AGAR</name>
<gene>
    <name evidence="2" type="ORF">K443DRAFT_15694</name>
</gene>
<accession>A0A0C9WGR7</accession>
<dbReference type="HOGENOM" id="CLU_010536_0_0_1"/>
<feature type="region of interest" description="Disordered" evidence="1">
    <location>
        <begin position="227"/>
        <end position="260"/>
    </location>
</feature>
<protein>
    <submittedName>
        <fullName evidence="2">Uncharacterized protein</fullName>
    </submittedName>
</protein>
<feature type="compositionally biased region" description="Polar residues" evidence="1">
    <location>
        <begin position="833"/>
        <end position="848"/>
    </location>
</feature>
<dbReference type="Proteomes" id="UP000054477">
    <property type="component" value="Unassembled WGS sequence"/>
</dbReference>
<evidence type="ECO:0000313" key="3">
    <source>
        <dbReference type="Proteomes" id="UP000054477"/>
    </source>
</evidence>